<reference evidence="1 2" key="1">
    <citation type="submission" date="2019-07" db="EMBL/GenBank/DDBJ databases">
        <authorList>
            <person name="Brisse S."/>
            <person name="Rodrigues C."/>
            <person name="Thorpe H."/>
        </authorList>
    </citation>
    <scope>NUCLEOTIDE SEQUENCE [LARGE SCALE GENOMIC DNA]</scope>
    <source>
        <strain evidence="1">SB6411</strain>
    </source>
</reference>
<evidence type="ECO:0000313" key="2">
    <source>
        <dbReference type="Proteomes" id="UP000317652"/>
    </source>
</evidence>
<keyword evidence="2" id="KW-1185">Reference proteome</keyword>
<dbReference type="Proteomes" id="UP000317652">
    <property type="component" value="Unassembled WGS sequence"/>
</dbReference>
<gene>
    <name evidence="1" type="ORF">SB6411_05774</name>
</gene>
<sequence>METYRHTKDWLANLASSTQLCKKNMRINQPWRCLCFGSALQITRMTPSRLTILQLRHNFLTEARTFIFTLRNFSGALLAAVAFQVRLLQCRLILTRHHQSLHLSHKVHNHDNNDKQRGPTEVERHFHCITHELRDQADKSDV</sequence>
<proteinExistence type="predicted"/>
<name>A0ABY6VEH5_9ENTR</name>
<evidence type="ECO:0000313" key="1">
    <source>
        <dbReference type="EMBL" id="VUS51385.1"/>
    </source>
</evidence>
<dbReference type="EMBL" id="CABGGS010000014">
    <property type="protein sequence ID" value="VUS51385.1"/>
    <property type="molecule type" value="Genomic_DNA"/>
</dbReference>
<accession>A0ABY6VEH5</accession>
<comment type="caution">
    <text evidence="1">The sequence shown here is derived from an EMBL/GenBank/DDBJ whole genome shotgun (WGS) entry which is preliminary data.</text>
</comment>
<organism evidence="1 2">
    <name type="scientific">Klebsiella spallanzanii</name>
    <dbReference type="NCBI Taxonomy" id="2587528"/>
    <lineage>
        <taxon>Bacteria</taxon>
        <taxon>Pseudomonadati</taxon>
        <taxon>Pseudomonadota</taxon>
        <taxon>Gammaproteobacteria</taxon>
        <taxon>Enterobacterales</taxon>
        <taxon>Enterobacteriaceae</taxon>
        <taxon>Klebsiella/Raoultella group</taxon>
        <taxon>Klebsiella</taxon>
    </lineage>
</organism>
<protein>
    <submittedName>
        <fullName evidence="1">Uncharacterized protein</fullName>
    </submittedName>
</protein>